<dbReference type="InterPro" id="IPR002575">
    <property type="entry name" value="Aminoglycoside_PTrfase"/>
</dbReference>
<dbReference type="GeneID" id="92014698"/>
<feature type="compositionally biased region" description="Low complexity" evidence="1">
    <location>
        <begin position="499"/>
        <end position="525"/>
    </location>
</feature>
<feature type="compositionally biased region" description="Low complexity" evidence="1">
    <location>
        <begin position="327"/>
        <end position="346"/>
    </location>
</feature>
<dbReference type="PANTHER" id="PTHR21310">
    <property type="entry name" value="AMINOGLYCOSIDE PHOSPHOTRANSFERASE-RELATED-RELATED"/>
    <property type="match status" value="1"/>
</dbReference>
<evidence type="ECO:0000256" key="1">
    <source>
        <dbReference type="SAM" id="MobiDB-lite"/>
    </source>
</evidence>
<dbReference type="RefSeq" id="XP_066627804.1">
    <property type="nucleotide sequence ID" value="XM_066781992.1"/>
</dbReference>
<protein>
    <recommendedName>
        <fullName evidence="2">Aminoglycoside phosphotransferase domain-containing protein</fullName>
    </recommendedName>
</protein>
<gene>
    <name evidence="3" type="ORF">SLS55_010613</name>
</gene>
<dbReference type="Gene3D" id="3.30.200.20">
    <property type="entry name" value="Phosphorylase Kinase, domain 1"/>
    <property type="match status" value="1"/>
</dbReference>
<evidence type="ECO:0000259" key="2">
    <source>
        <dbReference type="Pfam" id="PF01636"/>
    </source>
</evidence>
<feature type="region of interest" description="Disordered" evidence="1">
    <location>
        <begin position="440"/>
        <end position="544"/>
    </location>
</feature>
<feature type="compositionally biased region" description="Polar residues" evidence="1">
    <location>
        <begin position="313"/>
        <end position="323"/>
    </location>
</feature>
<dbReference type="Pfam" id="PF01636">
    <property type="entry name" value="APH"/>
    <property type="match status" value="1"/>
</dbReference>
<name>A0ABR3BXP3_9PEZI</name>
<dbReference type="EMBL" id="JAJVCZ030000013">
    <property type="protein sequence ID" value="KAL0253160.1"/>
    <property type="molecule type" value="Genomic_DNA"/>
</dbReference>
<feature type="compositionally biased region" description="Low complexity" evidence="1">
    <location>
        <begin position="448"/>
        <end position="457"/>
    </location>
</feature>
<feature type="region of interest" description="Disordered" evidence="1">
    <location>
        <begin position="42"/>
        <end position="77"/>
    </location>
</feature>
<accession>A0ABR3BXP3</accession>
<comment type="caution">
    <text evidence="3">The sequence shown here is derived from an EMBL/GenBank/DDBJ whole genome shotgun (WGS) entry which is preliminary data.</text>
</comment>
<feature type="compositionally biased region" description="Low complexity" evidence="1">
    <location>
        <begin position="385"/>
        <end position="405"/>
    </location>
</feature>
<feature type="region of interest" description="Disordered" evidence="1">
    <location>
        <begin position="811"/>
        <end position="835"/>
    </location>
</feature>
<proteinExistence type="predicted"/>
<feature type="compositionally biased region" description="Low complexity" evidence="1">
    <location>
        <begin position="257"/>
        <end position="273"/>
    </location>
</feature>
<keyword evidence="4" id="KW-1185">Reference proteome</keyword>
<dbReference type="InterPro" id="IPR051678">
    <property type="entry name" value="AGP_Transferase"/>
</dbReference>
<dbReference type="InterPro" id="IPR011009">
    <property type="entry name" value="Kinase-like_dom_sf"/>
</dbReference>
<sequence>MLGTSGCKSNATDHGASSSKLRLVTTLSVYVPDVSMESLARRLRRRPDDTGGRVSPSGSTASSRKKREALKRLHSSATPSDANITVASELPSYDVSTIDFALTPTTVASTPTTSSTDSPKLNRRGQMRHRLDRMLSKARMKGGRIASLQSIRSSSSIGLGLNASAGGTGTNISDEDDNTSASGGYTPPRRMMRSSIIPNLTVTPTSDGSGSNTAGNASPAASVRTVYRVNPDTGRPAAQQVYNPSFLSPARAKTRGRTPSSPRFLSRRSSASPSPSPRGGVAFPRRTSSLRHSKEFPFNPSGVEPIDDDSDLYASNPTSPVTDESSRLLPAAAASSPALVSAGGSSTDDSSPPQFNKPLPTLPRDSEQPLPISVTPLDDDDVFFDAKSPADAAADAAPSWPLPADRQSVYGADPTDPPPLPPMSAARTAVTVSTKRSFAPVPVHDDLPTATTSTATEPEAEIEQTANIFSDKNKIDNADDDDDDEVSIEDSRPTTMLFTPSSSSATATASAAATSSPNTPSTDATIRAVTTTRERSASGSSELSMYGFKYYNPLDENVMELRRKRIAAELRRKNIFGDSDNQQQGDSSVANDNDNAIAADKDGNSSGSSSNSSTASSAVIGDGFLPLDDDEDHVAPLLPPPPADHRRRRFTSHSQGSGAGRLFAGGNSNRDSVVSVMTDATGVSFVTAVEGISSDEDEGDHDQWESTEEDDGVVGVVDVDARVDAAEEGGAESSGHPLLFLPDPPRVEHVLPHRDDVGDHADAENALRIVFKQEESSMDLGEDKGNVEPDTFQLVAKDGTNSSVVANLDSVEEASDSDDDDSDSSSTASLDVEERLPTAEDFNNLPFQVTKCGPPTLTTDLHEDILAFEFNPIRSFWDPVWKMEPDVDIIAALVRPYAALCGLANENITVKFLAKGAWNSVYTVSAVDEASGHTSECIFRCALPGYPWFRMQLEVSTMEYVRMNTTIPVPKVYAFNSSMKNALGLEWLLMEKVNGTSYAEAEKTMSFDAKVELHRTVADWVHQLSQLTFDKMGCLYRRWDLPATDAHAFVIGPMNDWEYTADIRLDLDINRGPFTSKEQYVSSLIGLRIAESADQRLKERAEYYNARRAAAQQLRANPDDPFTPSLPAENPAIELCANDAYTLEALQKVPKYGVALQSLLPFAAASAHHGKQPQRFQTHLYHNDIHAHNIMVDGSGAPVALLDWEGVYAAPHDWTDRYPPLVDGADHPQPPLDSTVFGPMDETRAAEERAWQGVLLRDAYDARLRELRSPVLLRPRRVNARLDAIVQRVRNIEHCYADWAFVDAMKEEELAELLGTP</sequence>
<feature type="compositionally biased region" description="Polar residues" evidence="1">
    <location>
        <begin position="196"/>
        <end position="216"/>
    </location>
</feature>
<evidence type="ECO:0000313" key="4">
    <source>
        <dbReference type="Proteomes" id="UP001430584"/>
    </source>
</evidence>
<feature type="compositionally biased region" description="Polar residues" evidence="1">
    <location>
        <begin position="579"/>
        <end position="589"/>
    </location>
</feature>
<evidence type="ECO:0000313" key="3">
    <source>
        <dbReference type="EMBL" id="KAL0253160.1"/>
    </source>
</evidence>
<reference evidence="3 4" key="1">
    <citation type="submission" date="2024-02" db="EMBL/GenBank/DDBJ databases">
        <title>De novo assembly and annotation of 12 fungi associated with fruit tree decline syndrome in Ontario, Canada.</title>
        <authorList>
            <person name="Sulman M."/>
            <person name="Ellouze W."/>
            <person name="Ilyukhin E."/>
        </authorList>
    </citation>
    <scope>NUCLEOTIDE SEQUENCE [LARGE SCALE GENOMIC DNA]</scope>
    <source>
        <strain evidence="3 4">FDS-637</strain>
    </source>
</reference>
<dbReference type="Proteomes" id="UP001430584">
    <property type="component" value="Unassembled WGS sequence"/>
</dbReference>
<feature type="region of interest" description="Disordered" evidence="1">
    <location>
        <begin position="167"/>
        <end position="425"/>
    </location>
</feature>
<feature type="region of interest" description="Disordered" evidence="1">
    <location>
        <begin position="691"/>
        <end position="710"/>
    </location>
</feature>
<feature type="region of interest" description="Disordered" evidence="1">
    <location>
        <begin position="577"/>
        <end position="669"/>
    </location>
</feature>
<feature type="domain" description="Aminoglycoside phosphotransferase" evidence="2">
    <location>
        <begin position="910"/>
        <end position="1207"/>
    </location>
</feature>
<dbReference type="SUPFAM" id="SSF56112">
    <property type="entry name" value="Protein kinase-like (PK-like)"/>
    <property type="match status" value="1"/>
</dbReference>
<feature type="compositionally biased region" description="Basic residues" evidence="1">
    <location>
        <begin position="63"/>
        <end position="74"/>
    </location>
</feature>
<organism evidence="3 4">
    <name type="scientific">Diplodia seriata</name>
    <dbReference type="NCBI Taxonomy" id="420778"/>
    <lineage>
        <taxon>Eukaryota</taxon>
        <taxon>Fungi</taxon>
        <taxon>Dikarya</taxon>
        <taxon>Ascomycota</taxon>
        <taxon>Pezizomycotina</taxon>
        <taxon>Dothideomycetes</taxon>
        <taxon>Dothideomycetes incertae sedis</taxon>
        <taxon>Botryosphaeriales</taxon>
        <taxon>Botryosphaeriaceae</taxon>
        <taxon>Diplodia</taxon>
    </lineage>
</organism>
<feature type="compositionally biased region" description="Acidic residues" evidence="1">
    <location>
        <begin position="478"/>
        <end position="488"/>
    </location>
</feature>
<feature type="compositionally biased region" description="Acidic residues" evidence="1">
    <location>
        <begin position="811"/>
        <end position="823"/>
    </location>
</feature>
<feature type="compositionally biased region" description="Acidic residues" evidence="1">
    <location>
        <begin position="693"/>
        <end position="710"/>
    </location>
</feature>
<dbReference type="PANTHER" id="PTHR21310:SF13">
    <property type="entry name" value="AMINOGLYCOSIDE PHOSPHOTRANSFERASE DOMAIN-CONTAINING PROTEIN"/>
    <property type="match status" value="1"/>
</dbReference>
<feature type="compositionally biased region" description="Low complexity" evidence="1">
    <location>
        <begin position="590"/>
        <end position="618"/>
    </location>
</feature>